<reference evidence="4 5" key="1">
    <citation type="submission" date="2019-07" db="EMBL/GenBank/DDBJ databases">
        <title>Whole genome shotgun sequence of Sporosarcina luteola NBRC 105378.</title>
        <authorList>
            <person name="Hosoyama A."/>
            <person name="Uohara A."/>
            <person name="Ohji S."/>
            <person name="Ichikawa N."/>
        </authorList>
    </citation>
    <scope>NUCLEOTIDE SEQUENCE [LARGE SCALE GENOMIC DNA]</scope>
    <source>
        <strain evidence="4 5">NBRC 105378</strain>
    </source>
</reference>
<sequence length="386" mass="44093">MGGEILDRERPPHEACKSVRKTSLEPMDGDCIPSYNETIALKGQVIKVVNRRIEELDTIRGFALLGIILVNILALLHIDIPAPHTLDASYQRFLYLFVEGRFYSIFSFLFGVGFYIFLTRAKVKEQKGSVLFLRRMMVLFAFGVIHMMFQPGEALAIYAVCGLLVLPFYKVNKHVNLLIALSLLGIFAMMGSKLLLTLPLILLGLVCGQYRLFENLSKKRRIYFFTSVLLVLSTVAVYMQYKLVPAEPFFNMIMVDEDGHMDATSTFLKVGVMIGPILSACYMGLLLVLLQSKVVKMLLTPLNYYGRMALTNYLGQTALILLIGKVFHVTADLSYMGTFYICIAICTVQMVFSMVWLRYFTMGPFEWVWRMITYWKVFSIRRVVRL</sequence>
<feature type="transmembrane region" description="Helical" evidence="1">
    <location>
        <begin position="61"/>
        <end position="80"/>
    </location>
</feature>
<keyword evidence="1" id="KW-0472">Membrane</keyword>
<dbReference type="AlphaFoldDB" id="A0A511Z2Y1"/>
<dbReference type="EMBL" id="BJYL01000003">
    <property type="protein sequence ID" value="GEN81776.1"/>
    <property type="molecule type" value="Genomic_DNA"/>
</dbReference>
<name>A0A511Z2Y1_9BACL</name>
<keyword evidence="1" id="KW-0812">Transmembrane</keyword>
<feature type="transmembrane region" description="Helical" evidence="1">
    <location>
        <begin position="177"/>
        <end position="210"/>
    </location>
</feature>
<dbReference type="RefSeq" id="WP_246110826.1">
    <property type="nucleotide sequence ID" value="NZ_BJYL01000003.1"/>
</dbReference>
<proteinExistence type="predicted"/>
<protein>
    <submittedName>
        <fullName evidence="4">Membrane protein</fullName>
    </submittedName>
</protein>
<evidence type="ECO:0000259" key="3">
    <source>
        <dbReference type="Pfam" id="PF07786"/>
    </source>
</evidence>
<keyword evidence="1" id="KW-1133">Transmembrane helix</keyword>
<dbReference type="InterPro" id="IPR052529">
    <property type="entry name" value="Bact_Transport_Assoc"/>
</dbReference>
<feature type="transmembrane region" description="Helical" evidence="1">
    <location>
        <begin position="337"/>
        <end position="357"/>
    </location>
</feature>
<feature type="transmembrane region" description="Helical" evidence="1">
    <location>
        <begin position="139"/>
        <end position="165"/>
    </location>
</feature>
<dbReference type="Pfam" id="PF04235">
    <property type="entry name" value="DUF418"/>
    <property type="match status" value="1"/>
</dbReference>
<feature type="transmembrane region" description="Helical" evidence="1">
    <location>
        <begin position="310"/>
        <end position="331"/>
    </location>
</feature>
<organism evidence="4 5">
    <name type="scientific">Sporosarcina luteola</name>
    <dbReference type="NCBI Taxonomy" id="582850"/>
    <lineage>
        <taxon>Bacteria</taxon>
        <taxon>Bacillati</taxon>
        <taxon>Bacillota</taxon>
        <taxon>Bacilli</taxon>
        <taxon>Bacillales</taxon>
        <taxon>Caryophanaceae</taxon>
        <taxon>Sporosarcina</taxon>
    </lineage>
</organism>
<evidence type="ECO:0000313" key="4">
    <source>
        <dbReference type="EMBL" id="GEN81776.1"/>
    </source>
</evidence>
<gene>
    <name evidence="4" type="ORF">SLU01_00880</name>
</gene>
<feature type="transmembrane region" description="Helical" evidence="1">
    <location>
        <begin position="100"/>
        <end position="118"/>
    </location>
</feature>
<dbReference type="Proteomes" id="UP000321901">
    <property type="component" value="Unassembled WGS sequence"/>
</dbReference>
<feature type="domain" description="DUF418" evidence="2">
    <location>
        <begin position="209"/>
        <end position="376"/>
    </location>
</feature>
<evidence type="ECO:0000259" key="2">
    <source>
        <dbReference type="Pfam" id="PF04235"/>
    </source>
</evidence>
<dbReference type="InterPro" id="IPR012429">
    <property type="entry name" value="HGSNAT_cat"/>
</dbReference>
<accession>A0A511Z2Y1</accession>
<keyword evidence="5" id="KW-1185">Reference proteome</keyword>
<evidence type="ECO:0000256" key="1">
    <source>
        <dbReference type="SAM" id="Phobius"/>
    </source>
</evidence>
<evidence type="ECO:0000313" key="5">
    <source>
        <dbReference type="Proteomes" id="UP000321901"/>
    </source>
</evidence>
<comment type="caution">
    <text evidence="4">The sequence shown here is derived from an EMBL/GenBank/DDBJ whole genome shotgun (WGS) entry which is preliminary data.</text>
</comment>
<feature type="transmembrane region" description="Helical" evidence="1">
    <location>
        <begin position="222"/>
        <end position="241"/>
    </location>
</feature>
<feature type="domain" description="Heparan-alpha-glucosaminide N-acetyltransferase catalytic" evidence="3">
    <location>
        <begin position="52"/>
        <end position="205"/>
    </location>
</feature>
<dbReference type="InterPro" id="IPR007349">
    <property type="entry name" value="DUF418"/>
</dbReference>
<dbReference type="Pfam" id="PF07786">
    <property type="entry name" value="HGSNAT_cat"/>
    <property type="match status" value="1"/>
</dbReference>
<dbReference type="PANTHER" id="PTHR30590:SF3">
    <property type="entry name" value="HYPOTHETICAL MEMBRANE SPANNING PROTEIN"/>
    <property type="match status" value="1"/>
</dbReference>
<feature type="transmembrane region" description="Helical" evidence="1">
    <location>
        <begin position="270"/>
        <end position="290"/>
    </location>
</feature>
<dbReference type="PANTHER" id="PTHR30590">
    <property type="entry name" value="INNER MEMBRANE PROTEIN"/>
    <property type="match status" value="1"/>
</dbReference>